<dbReference type="Pfam" id="PF11215">
    <property type="entry name" value="DUF3010"/>
    <property type="match status" value="1"/>
</dbReference>
<keyword evidence="2" id="KW-1185">Reference proteome</keyword>
<dbReference type="Proteomes" id="UP000316416">
    <property type="component" value="Chromosome"/>
</dbReference>
<sequence length="137" mass="14884">MIIAGFFLKANEVRIVSLNGHRGSHELVSPKFNKLSLSKNPSQEEVATFSAAINAYCEENNIEKVVLNRRASKGQGAGGAGTFLMEGVILARTTVCVELVHPATLRATDKRTLELKEVKPKTVDLGKAYDLAFELLA</sequence>
<name>A0ABX6VGU6_9GAMM</name>
<dbReference type="InterPro" id="IPR021378">
    <property type="entry name" value="DUF3010"/>
</dbReference>
<accession>A0ABX6VGU6</accession>
<protein>
    <submittedName>
        <fullName evidence="1">DUF3010 family protein</fullName>
    </submittedName>
</protein>
<dbReference type="RefSeq" id="WP_142871385.1">
    <property type="nucleotide sequence ID" value="NZ_CP045503.2"/>
</dbReference>
<dbReference type="EMBL" id="CP045503">
    <property type="protein sequence ID" value="QPG59520.1"/>
    <property type="molecule type" value="Genomic_DNA"/>
</dbReference>
<proteinExistence type="predicted"/>
<organism evidence="1 2">
    <name type="scientific">Shewanella eurypsychrophilus</name>
    <dbReference type="NCBI Taxonomy" id="2593656"/>
    <lineage>
        <taxon>Bacteria</taxon>
        <taxon>Pseudomonadati</taxon>
        <taxon>Pseudomonadota</taxon>
        <taxon>Gammaproteobacteria</taxon>
        <taxon>Alteromonadales</taxon>
        <taxon>Shewanellaceae</taxon>
        <taxon>Shewanella</taxon>
    </lineage>
</organism>
<reference evidence="1" key="1">
    <citation type="submission" date="2021-07" db="EMBL/GenBank/DDBJ databases">
        <title>Shewanella sp. YLB-07 whole genome sequence.</title>
        <authorList>
            <person name="Yu L."/>
        </authorList>
    </citation>
    <scope>NUCLEOTIDE SEQUENCE</scope>
    <source>
        <strain evidence="1">YLB-08</strain>
    </source>
</reference>
<gene>
    <name evidence="1" type="ORF">FM038_020645</name>
</gene>
<evidence type="ECO:0000313" key="2">
    <source>
        <dbReference type="Proteomes" id="UP000316416"/>
    </source>
</evidence>
<evidence type="ECO:0000313" key="1">
    <source>
        <dbReference type="EMBL" id="QPG59520.1"/>
    </source>
</evidence>